<keyword evidence="3" id="KW-1185">Reference proteome</keyword>
<proteinExistence type="predicted"/>
<dbReference type="EMBL" id="WHVB01000025">
    <property type="protein sequence ID" value="KAF8470390.1"/>
    <property type="molecule type" value="Genomic_DNA"/>
</dbReference>
<evidence type="ECO:0000313" key="2">
    <source>
        <dbReference type="EMBL" id="KAF8470390.1"/>
    </source>
</evidence>
<name>A0A9P5JZ25_9AGAM</name>
<organism evidence="2 3">
    <name type="scientific">Russula ochroleuca</name>
    <dbReference type="NCBI Taxonomy" id="152965"/>
    <lineage>
        <taxon>Eukaryota</taxon>
        <taxon>Fungi</taxon>
        <taxon>Dikarya</taxon>
        <taxon>Basidiomycota</taxon>
        <taxon>Agaricomycotina</taxon>
        <taxon>Agaricomycetes</taxon>
        <taxon>Russulales</taxon>
        <taxon>Russulaceae</taxon>
        <taxon>Russula</taxon>
    </lineage>
</organism>
<feature type="region of interest" description="Disordered" evidence="1">
    <location>
        <begin position="70"/>
        <end position="101"/>
    </location>
</feature>
<dbReference type="OrthoDB" id="10612348at2759"/>
<comment type="caution">
    <text evidence="2">The sequence shown here is derived from an EMBL/GenBank/DDBJ whole genome shotgun (WGS) entry which is preliminary data.</text>
</comment>
<accession>A0A9P5JZ25</accession>
<reference evidence="2" key="2">
    <citation type="journal article" date="2020" name="Nat. Commun.">
        <title>Large-scale genome sequencing of mycorrhizal fungi provides insights into the early evolution of symbiotic traits.</title>
        <authorList>
            <person name="Miyauchi S."/>
            <person name="Kiss E."/>
            <person name="Kuo A."/>
            <person name="Drula E."/>
            <person name="Kohler A."/>
            <person name="Sanchez-Garcia M."/>
            <person name="Morin E."/>
            <person name="Andreopoulos B."/>
            <person name="Barry K.W."/>
            <person name="Bonito G."/>
            <person name="Buee M."/>
            <person name="Carver A."/>
            <person name="Chen C."/>
            <person name="Cichocki N."/>
            <person name="Clum A."/>
            <person name="Culley D."/>
            <person name="Crous P.W."/>
            <person name="Fauchery L."/>
            <person name="Girlanda M."/>
            <person name="Hayes R.D."/>
            <person name="Keri Z."/>
            <person name="LaButti K."/>
            <person name="Lipzen A."/>
            <person name="Lombard V."/>
            <person name="Magnuson J."/>
            <person name="Maillard F."/>
            <person name="Murat C."/>
            <person name="Nolan M."/>
            <person name="Ohm R.A."/>
            <person name="Pangilinan J."/>
            <person name="Pereira M.F."/>
            <person name="Perotto S."/>
            <person name="Peter M."/>
            <person name="Pfister S."/>
            <person name="Riley R."/>
            <person name="Sitrit Y."/>
            <person name="Stielow J.B."/>
            <person name="Szollosi G."/>
            <person name="Zifcakova L."/>
            <person name="Stursova M."/>
            <person name="Spatafora J.W."/>
            <person name="Tedersoo L."/>
            <person name="Vaario L.M."/>
            <person name="Yamada A."/>
            <person name="Yan M."/>
            <person name="Wang P."/>
            <person name="Xu J."/>
            <person name="Bruns T."/>
            <person name="Baldrian P."/>
            <person name="Vilgalys R."/>
            <person name="Dunand C."/>
            <person name="Henrissat B."/>
            <person name="Grigoriev I.V."/>
            <person name="Hibbett D."/>
            <person name="Nagy L.G."/>
            <person name="Martin F.M."/>
        </authorList>
    </citation>
    <scope>NUCLEOTIDE SEQUENCE</scope>
    <source>
        <strain evidence="2">Prilba</strain>
    </source>
</reference>
<gene>
    <name evidence="2" type="ORF">DFH94DRAFT_696850</name>
</gene>
<reference evidence="2" key="1">
    <citation type="submission" date="2019-10" db="EMBL/GenBank/DDBJ databases">
        <authorList>
            <consortium name="DOE Joint Genome Institute"/>
            <person name="Kuo A."/>
            <person name="Miyauchi S."/>
            <person name="Kiss E."/>
            <person name="Drula E."/>
            <person name="Kohler A."/>
            <person name="Sanchez-Garcia M."/>
            <person name="Andreopoulos B."/>
            <person name="Barry K.W."/>
            <person name="Bonito G."/>
            <person name="Buee M."/>
            <person name="Carver A."/>
            <person name="Chen C."/>
            <person name="Cichocki N."/>
            <person name="Clum A."/>
            <person name="Culley D."/>
            <person name="Crous P.W."/>
            <person name="Fauchery L."/>
            <person name="Girlanda M."/>
            <person name="Hayes R."/>
            <person name="Keri Z."/>
            <person name="LaButti K."/>
            <person name="Lipzen A."/>
            <person name="Lombard V."/>
            <person name="Magnuson J."/>
            <person name="Maillard F."/>
            <person name="Morin E."/>
            <person name="Murat C."/>
            <person name="Nolan M."/>
            <person name="Ohm R."/>
            <person name="Pangilinan J."/>
            <person name="Pereira M."/>
            <person name="Perotto S."/>
            <person name="Peter M."/>
            <person name="Riley R."/>
            <person name="Sitrit Y."/>
            <person name="Stielow B."/>
            <person name="Szollosi G."/>
            <person name="Zifcakova L."/>
            <person name="Stursova M."/>
            <person name="Spatafora J.W."/>
            <person name="Tedersoo L."/>
            <person name="Vaario L.-M."/>
            <person name="Yamada A."/>
            <person name="Yan M."/>
            <person name="Wang P."/>
            <person name="Xu J."/>
            <person name="Bruns T."/>
            <person name="Baldrian P."/>
            <person name="Vilgalys R."/>
            <person name="Henrissat B."/>
            <person name="Grigoriev I.V."/>
            <person name="Hibbett D."/>
            <person name="Nagy L.G."/>
            <person name="Martin F.M."/>
        </authorList>
    </citation>
    <scope>NUCLEOTIDE SEQUENCE</scope>
    <source>
        <strain evidence="2">Prilba</strain>
    </source>
</reference>
<evidence type="ECO:0000256" key="1">
    <source>
        <dbReference type="SAM" id="MobiDB-lite"/>
    </source>
</evidence>
<protein>
    <submittedName>
        <fullName evidence="2">Uncharacterized protein</fullName>
    </submittedName>
</protein>
<evidence type="ECO:0000313" key="3">
    <source>
        <dbReference type="Proteomes" id="UP000759537"/>
    </source>
</evidence>
<dbReference type="AlphaFoldDB" id="A0A9P5JZ25"/>
<sequence length="259" mass="28744">MPNQNHGPGRHLQLSSLECVEATRKPDLIIGSQTGEFGDTVRAIEQLQNKQGRISNSPYGTIVVYGKGREDGVFTPQTPTASRASPRPLTNDPGDPAPPLEGVHWLGNGTSWTVSLLLFPPGIPSMLLDPKGYGHHFVFSPDVKSLMHVAAISEDGYIRVMDGRRNSLRSSHSTLYLPPLGAEGPLPRYHPARSRNEATIVQAVLVEQLEDNMLTMTAFPFLPRWPRNVKLWIWIHPLRAMSPRTDMNFQDLDSAVWAN</sequence>
<dbReference type="Proteomes" id="UP000759537">
    <property type="component" value="Unassembled WGS sequence"/>
</dbReference>